<keyword evidence="3" id="KW-0804">Transcription</keyword>
<sequence length="216" mass="24550">MFDTSRPVEIPARPAPVQRRGIERVQAILDSAESLLEEQGYESATLKAISDRAGIPIASVYHYFADRHQVDAELAQRHLRELDARLAELNDSKVRSLRGAVDAVIDAYLVYFREHPGFVQLWFAGRSAILNDLARVFDETQAKRFWALLVDRKLIRASTPDFVVQLAFEAGWRLFDVAFRLAPAGDDMTINETRRLITAYLETYAAKQRQRKDAAS</sequence>
<protein>
    <submittedName>
        <fullName evidence="7">TetR family transcriptional regulator</fullName>
    </submittedName>
</protein>
<dbReference type="InterPro" id="IPR001647">
    <property type="entry name" value="HTH_TetR"/>
</dbReference>
<keyword evidence="5" id="KW-0175">Coiled coil</keyword>
<dbReference type="PATRIC" id="fig|59750.3.peg.137"/>
<comment type="caution">
    <text evidence="7">The sequence shown here is derived from an EMBL/GenBank/DDBJ whole genome shotgun (WGS) entry which is preliminary data.</text>
</comment>
<dbReference type="InterPro" id="IPR050109">
    <property type="entry name" value="HTH-type_TetR-like_transc_reg"/>
</dbReference>
<dbReference type="EMBL" id="LGTW01000001">
    <property type="protein sequence ID" value="KWX25842.1"/>
    <property type="molecule type" value="Genomic_DNA"/>
</dbReference>
<evidence type="ECO:0000259" key="6">
    <source>
        <dbReference type="PROSITE" id="PS50977"/>
    </source>
</evidence>
<dbReference type="PRINTS" id="PR00455">
    <property type="entry name" value="HTHTETR"/>
</dbReference>
<evidence type="ECO:0000256" key="4">
    <source>
        <dbReference type="PROSITE-ProRule" id="PRU00335"/>
    </source>
</evidence>
<evidence type="ECO:0000256" key="5">
    <source>
        <dbReference type="SAM" id="Coils"/>
    </source>
</evidence>
<dbReference type="Gene3D" id="1.10.357.10">
    <property type="entry name" value="Tetracycline Repressor, domain 2"/>
    <property type="match status" value="1"/>
</dbReference>
<dbReference type="SUPFAM" id="SSF46689">
    <property type="entry name" value="Homeodomain-like"/>
    <property type="match status" value="1"/>
</dbReference>
<name>A0A132PUY8_9MYCO</name>
<dbReference type="Pfam" id="PF00440">
    <property type="entry name" value="TetR_N"/>
    <property type="match status" value="1"/>
</dbReference>
<evidence type="ECO:0000256" key="2">
    <source>
        <dbReference type="ARBA" id="ARBA00023125"/>
    </source>
</evidence>
<proteinExistence type="predicted"/>
<organism evidence="7 8">
    <name type="scientific">Mycolicibacterium wolinskyi</name>
    <dbReference type="NCBI Taxonomy" id="59750"/>
    <lineage>
        <taxon>Bacteria</taxon>
        <taxon>Bacillati</taxon>
        <taxon>Actinomycetota</taxon>
        <taxon>Actinomycetes</taxon>
        <taxon>Mycobacteriales</taxon>
        <taxon>Mycobacteriaceae</taxon>
        <taxon>Mycolicibacterium</taxon>
    </lineage>
</organism>
<feature type="domain" description="HTH tetR-type" evidence="6">
    <location>
        <begin position="22"/>
        <end position="82"/>
    </location>
</feature>
<dbReference type="GO" id="GO:0000976">
    <property type="term" value="F:transcription cis-regulatory region binding"/>
    <property type="evidence" value="ECO:0007669"/>
    <property type="project" value="TreeGrafter"/>
</dbReference>
<gene>
    <name evidence="7" type="ORF">AFM11_00670</name>
</gene>
<feature type="DNA-binding region" description="H-T-H motif" evidence="4">
    <location>
        <begin position="45"/>
        <end position="64"/>
    </location>
</feature>
<dbReference type="GO" id="GO:0003700">
    <property type="term" value="F:DNA-binding transcription factor activity"/>
    <property type="evidence" value="ECO:0007669"/>
    <property type="project" value="TreeGrafter"/>
</dbReference>
<dbReference type="Pfam" id="PF17918">
    <property type="entry name" value="TetR_C_15"/>
    <property type="match status" value="1"/>
</dbReference>
<dbReference type="PANTHER" id="PTHR30055">
    <property type="entry name" value="HTH-TYPE TRANSCRIPTIONAL REGULATOR RUTR"/>
    <property type="match status" value="1"/>
</dbReference>
<keyword evidence="2 4" id="KW-0238">DNA-binding</keyword>
<evidence type="ECO:0000313" key="8">
    <source>
        <dbReference type="Proteomes" id="UP000070612"/>
    </source>
</evidence>
<evidence type="ECO:0000256" key="1">
    <source>
        <dbReference type="ARBA" id="ARBA00023015"/>
    </source>
</evidence>
<dbReference type="InterPro" id="IPR041669">
    <property type="entry name" value="TetR_C_15"/>
</dbReference>
<dbReference type="Proteomes" id="UP000070612">
    <property type="component" value="Unassembled WGS sequence"/>
</dbReference>
<dbReference type="AlphaFoldDB" id="A0A132PUY8"/>
<dbReference type="PANTHER" id="PTHR30055:SF234">
    <property type="entry name" value="HTH-TYPE TRANSCRIPTIONAL REGULATOR BETI"/>
    <property type="match status" value="1"/>
</dbReference>
<reference evidence="7 8" key="1">
    <citation type="submission" date="2015-07" db="EMBL/GenBank/DDBJ databases">
        <title>A draft genome sequence of Mycobacterium wolinskyi.</title>
        <authorList>
            <person name="de Man T.J."/>
            <person name="Perry K.A."/>
            <person name="Coulliette A.D."/>
            <person name="Jensen B."/>
            <person name="Toney N.C."/>
            <person name="Limbago B.M."/>
            <person name="Noble-Wang J."/>
        </authorList>
    </citation>
    <scope>NUCLEOTIDE SEQUENCE [LARGE SCALE GENOMIC DNA]</scope>
    <source>
        <strain evidence="7 8">CDC_01</strain>
    </source>
</reference>
<evidence type="ECO:0000313" key="7">
    <source>
        <dbReference type="EMBL" id="KWX25842.1"/>
    </source>
</evidence>
<dbReference type="PROSITE" id="PS50977">
    <property type="entry name" value="HTH_TETR_2"/>
    <property type="match status" value="1"/>
</dbReference>
<keyword evidence="1" id="KW-0805">Transcription regulation</keyword>
<accession>A0A132PUY8</accession>
<keyword evidence="8" id="KW-1185">Reference proteome</keyword>
<evidence type="ECO:0000256" key="3">
    <source>
        <dbReference type="ARBA" id="ARBA00023163"/>
    </source>
</evidence>
<dbReference type="InterPro" id="IPR009057">
    <property type="entry name" value="Homeodomain-like_sf"/>
</dbReference>
<feature type="coiled-coil region" evidence="5">
    <location>
        <begin position="65"/>
        <end position="92"/>
    </location>
</feature>